<sequence length="363" mass="38942">MKNEAYVDLLSVEGLGQTRIARLMEILGSAEEILARSKAELTQAGVPQKIAARIASYSRSKEAADDLKCLERRGAKIITILDDDYPLLLKSSPQPPAVLFVRGELRAEEKLVVAMVGTRTPTGYGRAAAERLARELGARGVVIVSGAARGIDSLAHKGCLSAGGRTIAVLGCGIDISYPPENAELFDRIAAQGAVITEFLPGVIPAPGLFPRRNRIIAWLSHGVVAVEAGPRSGALITARWAADAGRDVFAIPGGIFSEQSAGTNRLLRDGAKLVSRVEDILEEYAAVYQPVSVEGTQDMPDDSALSDEEKRIYRLLGPEPIHVDNLVDRLGIPSAQLLPTLLNMELKGVIKQLPGMRFVRVL</sequence>
<dbReference type="SUPFAM" id="SSF47781">
    <property type="entry name" value="RuvA domain 2-like"/>
    <property type="match status" value="1"/>
</dbReference>
<dbReference type="PANTHER" id="PTHR43022">
    <property type="entry name" value="PROTEIN SMF"/>
    <property type="match status" value="1"/>
</dbReference>
<evidence type="ECO:0000313" key="5">
    <source>
        <dbReference type="Proteomes" id="UP000317778"/>
    </source>
</evidence>
<name>A0A532V6E2_UNCT6</name>
<dbReference type="InterPro" id="IPR041614">
    <property type="entry name" value="DprA_WH"/>
</dbReference>
<feature type="domain" description="Smf/DprA SLOG" evidence="2">
    <location>
        <begin position="76"/>
        <end position="285"/>
    </location>
</feature>
<dbReference type="Gene3D" id="1.10.10.10">
    <property type="entry name" value="Winged helix-like DNA-binding domain superfamily/Winged helix DNA-binding domain"/>
    <property type="match status" value="1"/>
</dbReference>
<dbReference type="InterPro" id="IPR010994">
    <property type="entry name" value="RuvA_2-like"/>
</dbReference>
<dbReference type="Proteomes" id="UP000317778">
    <property type="component" value="Unassembled WGS sequence"/>
</dbReference>
<feature type="domain" description="DprA winged helix" evidence="3">
    <location>
        <begin position="301"/>
        <end position="357"/>
    </location>
</feature>
<dbReference type="InterPro" id="IPR036388">
    <property type="entry name" value="WH-like_DNA-bd_sf"/>
</dbReference>
<dbReference type="InterPro" id="IPR003488">
    <property type="entry name" value="DprA"/>
</dbReference>
<comment type="caution">
    <text evidence="4">The sequence shown here is derived from an EMBL/GenBank/DDBJ whole genome shotgun (WGS) entry which is preliminary data.</text>
</comment>
<evidence type="ECO:0000256" key="1">
    <source>
        <dbReference type="ARBA" id="ARBA00006525"/>
    </source>
</evidence>
<dbReference type="AlphaFoldDB" id="A0A532V6E2"/>
<accession>A0A532V6E2</accession>
<dbReference type="Gene3D" id="3.40.50.450">
    <property type="match status" value="1"/>
</dbReference>
<dbReference type="GO" id="GO:0009294">
    <property type="term" value="P:DNA-mediated transformation"/>
    <property type="evidence" value="ECO:0007669"/>
    <property type="project" value="InterPro"/>
</dbReference>
<evidence type="ECO:0000313" key="4">
    <source>
        <dbReference type="EMBL" id="TKJ42758.1"/>
    </source>
</evidence>
<dbReference type="Pfam" id="PF17782">
    <property type="entry name" value="WHD_DprA"/>
    <property type="match status" value="1"/>
</dbReference>
<dbReference type="PANTHER" id="PTHR43022:SF1">
    <property type="entry name" value="PROTEIN SMF"/>
    <property type="match status" value="1"/>
</dbReference>
<comment type="similarity">
    <text evidence="1">Belongs to the DprA/Smf family.</text>
</comment>
<reference evidence="4 5" key="1">
    <citation type="submission" date="2017-06" db="EMBL/GenBank/DDBJ databases">
        <title>Novel microbial phyla capable of carbon fixation and sulfur reduction in deep-sea sediments.</title>
        <authorList>
            <person name="Huang J."/>
            <person name="Baker B."/>
            <person name="Wang Y."/>
        </authorList>
    </citation>
    <scope>NUCLEOTIDE SEQUENCE [LARGE SCALE GENOMIC DNA]</scope>
    <source>
        <strain evidence="4">B3_TA06</strain>
    </source>
</reference>
<evidence type="ECO:0000259" key="3">
    <source>
        <dbReference type="Pfam" id="PF17782"/>
    </source>
</evidence>
<dbReference type="Pfam" id="PF02481">
    <property type="entry name" value="DNA_processg_A"/>
    <property type="match status" value="1"/>
</dbReference>
<dbReference type="SUPFAM" id="SSF102405">
    <property type="entry name" value="MCP/YpsA-like"/>
    <property type="match status" value="1"/>
</dbReference>
<dbReference type="NCBIfam" id="TIGR00732">
    <property type="entry name" value="dprA"/>
    <property type="match status" value="1"/>
</dbReference>
<organism evidence="4 5">
    <name type="scientific">candidate division TA06 bacterium B3_TA06</name>
    <dbReference type="NCBI Taxonomy" id="2012487"/>
    <lineage>
        <taxon>Bacteria</taxon>
        <taxon>Bacteria division TA06</taxon>
    </lineage>
</organism>
<dbReference type="InterPro" id="IPR057666">
    <property type="entry name" value="DrpA_SLOG"/>
</dbReference>
<proteinExistence type="inferred from homology"/>
<evidence type="ECO:0000259" key="2">
    <source>
        <dbReference type="Pfam" id="PF02481"/>
    </source>
</evidence>
<dbReference type="EMBL" id="NJBO01000009">
    <property type="protein sequence ID" value="TKJ42758.1"/>
    <property type="molecule type" value="Genomic_DNA"/>
</dbReference>
<gene>
    <name evidence="4" type="primary">dprA</name>
    <name evidence="4" type="ORF">CEE36_06650</name>
</gene>
<protein>
    <submittedName>
        <fullName evidence="4">DNA-protecting protein DprA</fullName>
    </submittedName>
</protein>